<organism evidence="2 3">
    <name type="scientific">Ignelater luminosus</name>
    <name type="common">Cucubano</name>
    <name type="synonym">Pyrophorus luminosus</name>
    <dbReference type="NCBI Taxonomy" id="2038154"/>
    <lineage>
        <taxon>Eukaryota</taxon>
        <taxon>Metazoa</taxon>
        <taxon>Ecdysozoa</taxon>
        <taxon>Arthropoda</taxon>
        <taxon>Hexapoda</taxon>
        <taxon>Insecta</taxon>
        <taxon>Pterygota</taxon>
        <taxon>Neoptera</taxon>
        <taxon>Endopterygota</taxon>
        <taxon>Coleoptera</taxon>
        <taxon>Polyphaga</taxon>
        <taxon>Elateriformia</taxon>
        <taxon>Elateroidea</taxon>
        <taxon>Elateridae</taxon>
        <taxon>Agrypninae</taxon>
        <taxon>Pyrophorini</taxon>
        <taxon>Ignelater</taxon>
    </lineage>
</organism>
<dbReference type="AlphaFoldDB" id="A0A8K0C6H4"/>
<gene>
    <name evidence="2" type="ORF">ILUMI_24767</name>
</gene>
<feature type="region of interest" description="Disordered" evidence="1">
    <location>
        <begin position="1"/>
        <end position="65"/>
    </location>
</feature>
<proteinExistence type="predicted"/>
<reference evidence="2" key="1">
    <citation type="submission" date="2019-08" db="EMBL/GenBank/DDBJ databases">
        <title>The genome of the North American firefly Photinus pyralis.</title>
        <authorList>
            <consortium name="Photinus pyralis genome working group"/>
            <person name="Fallon T.R."/>
            <person name="Sander Lower S.E."/>
            <person name="Weng J.-K."/>
        </authorList>
    </citation>
    <scope>NUCLEOTIDE SEQUENCE</scope>
    <source>
        <strain evidence="2">TRF0915ILg1</strain>
        <tissue evidence="2">Whole body</tissue>
    </source>
</reference>
<evidence type="ECO:0000256" key="1">
    <source>
        <dbReference type="SAM" id="MobiDB-lite"/>
    </source>
</evidence>
<accession>A0A8K0C6H4</accession>
<dbReference type="Proteomes" id="UP000801492">
    <property type="component" value="Unassembled WGS sequence"/>
</dbReference>
<keyword evidence="3" id="KW-1185">Reference proteome</keyword>
<dbReference type="EMBL" id="VTPC01090743">
    <property type="protein sequence ID" value="KAF2881393.1"/>
    <property type="molecule type" value="Genomic_DNA"/>
</dbReference>
<protein>
    <submittedName>
        <fullName evidence="2">Uncharacterized protein</fullName>
    </submittedName>
</protein>
<name>A0A8K0C6H4_IGNLU</name>
<feature type="compositionally biased region" description="Low complexity" evidence="1">
    <location>
        <begin position="47"/>
        <end position="57"/>
    </location>
</feature>
<evidence type="ECO:0000313" key="2">
    <source>
        <dbReference type="EMBL" id="KAF2881393.1"/>
    </source>
</evidence>
<evidence type="ECO:0000313" key="3">
    <source>
        <dbReference type="Proteomes" id="UP000801492"/>
    </source>
</evidence>
<comment type="caution">
    <text evidence="2">The sequence shown here is derived from an EMBL/GenBank/DDBJ whole genome shotgun (WGS) entry which is preliminary data.</text>
</comment>
<sequence length="94" mass="10181">MFAKAYPKVATETDVPENENGDDQNSGQATKMENMLAPSRSSKDKSSTSGSLPSPNSEPQLTVAQISTVSVEKRKKTLVTLESRESLTQPQILI</sequence>